<dbReference type="InterPro" id="IPR040079">
    <property type="entry name" value="Glutathione_S-Trfase"/>
</dbReference>
<dbReference type="SUPFAM" id="SSF52833">
    <property type="entry name" value="Thioredoxin-like"/>
    <property type="match status" value="1"/>
</dbReference>
<sequence length="211" mass="23426">MKLYTYDPAPNPRRLQLFLDYKGIALDTEQVDMMKQAQFEESFRKVNPMCTVPALALDDGTVLTEVIGACVYLEALYPEKPLLGTTPLEKAQVISWNHRLFNSIFHAIAEVFRNGNPAFADRALPGPMNVAQIPALVDRGKQRLEGGWRMVDRALAKSTFLAGEHFSMADIDLLICVEFAGWIKAAVPEECSHIHAWLPRAKAALESAGGQ</sequence>
<dbReference type="InterPro" id="IPR036249">
    <property type="entry name" value="Thioredoxin-like_sf"/>
</dbReference>
<evidence type="ECO:0000313" key="3">
    <source>
        <dbReference type="EMBL" id="HAN26783.1"/>
    </source>
</evidence>
<dbReference type="Gene3D" id="1.20.1050.10">
    <property type="match status" value="1"/>
</dbReference>
<evidence type="ECO:0000313" key="4">
    <source>
        <dbReference type="Proteomes" id="UP000259273"/>
    </source>
</evidence>
<proteinExistence type="predicted"/>
<dbReference type="SFLD" id="SFLDG00358">
    <property type="entry name" value="Main_(cytGST)"/>
    <property type="match status" value="1"/>
</dbReference>
<dbReference type="STRING" id="1121937.GCA_000423125_01848"/>
<dbReference type="AlphaFoldDB" id="A0A3C1KJZ5"/>
<gene>
    <name evidence="3" type="ORF">DCP75_03510</name>
</gene>
<keyword evidence="3" id="KW-0808">Transferase</keyword>
<evidence type="ECO:0000259" key="1">
    <source>
        <dbReference type="PROSITE" id="PS50404"/>
    </source>
</evidence>
<dbReference type="GO" id="GO:0016740">
    <property type="term" value="F:transferase activity"/>
    <property type="evidence" value="ECO:0007669"/>
    <property type="project" value="UniProtKB-KW"/>
</dbReference>
<dbReference type="EMBL" id="DMND01000057">
    <property type="protein sequence ID" value="HAN26783.1"/>
    <property type="molecule type" value="Genomic_DNA"/>
</dbReference>
<dbReference type="Pfam" id="PF13410">
    <property type="entry name" value="GST_C_2"/>
    <property type="match status" value="1"/>
</dbReference>
<dbReference type="InterPro" id="IPR036282">
    <property type="entry name" value="Glutathione-S-Trfase_C_sf"/>
</dbReference>
<organism evidence="3 4">
    <name type="scientific">Haliea salexigens</name>
    <dbReference type="NCBI Taxonomy" id="287487"/>
    <lineage>
        <taxon>Bacteria</taxon>
        <taxon>Pseudomonadati</taxon>
        <taxon>Pseudomonadota</taxon>
        <taxon>Gammaproteobacteria</taxon>
        <taxon>Cellvibrionales</taxon>
        <taxon>Halieaceae</taxon>
        <taxon>Haliea</taxon>
    </lineage>
</organism>
<dbReference type="Proteomes" id="UP000259273">
    <property type="component" value="Unassembled WGS sequence"/>
</dbReference>
<comment type="caution">
    <text evidence="3">The sequence shown here is derived from an EMBL/GenBank/DDBJ whole genome shotgun (WGS) entry which is preliminary data.</text>
</comment>
<dbReference type="InterPro" id="IPR034345">
    <property type="entry name" value="Gtt2-like_N"/>
</dbReference>
<dbReference type="InterPro" id="IPR010987">
    <property type="entry name" value="Glutathione-S-Trfase_C-like"/>
</dbReference>
<dbReference type="PROSITE" id="PS50405">
    <property type="entry name" value="GST_CTER"/>
    <property type="match status" value="1"/>
</dbReference>
<evidence type="ECO:0000259" key="2">
    <source>
        <dbReference type="PROSITE" id="PS50405"/>
    </source>
</evidence>
<name>A0A3C1KJZ5_9GAMM</name>
<dbReference type="PANTHER" id="PTHR44051">
    <property type="entry name" value="GLUTATHIONE S-TRANSFERASE-RELATED"/>
    <property type="match status" value="1"/>
</dbReference>
<dbReference type="PANTHER" id="PTHR44051:SF8">
    <property type="entry name" value="GLUTATHIONE S-TRANSFERASE GSTA"/>
    <property type="match status" value="1"/>
</dbReference>
<dbReference type="SFLD" id="SFLDS00019">
    <property type="entry name" value="Glutathione_Transferase_(cytos"/>
    <property type="match status" value="1"/>
</dbReference>
<accession>A0A3C1KJZ5</accession>
<feature type="domain" description="GST N-terminal" evidence="1">
    <location>
        <begin position="1"/>
        <end position="81"/>
    </location>
</feature>
<dbReference type="CDD" id="cd03051">
    <property type="entry name" value="GST_N_GTT2_like"/>
    <property type="match status" value="1"/>
</dbReference>
<feature type="domain" description="GST C-terminal" evidence="2">
    <location>
        <begin position="86"/>
        <end position="211"/>
    </location>
</feature>
<dbReference type="InterPro" id="IPR004045">
    <property type="entry name" value="Glutathione_S-Trfase_N"/>
</dbReference>
<dbReference type="Gene3D" id="3.40.30.10">
    <property type="entry name" value="Glutaredoxin"/>
    <property type="match status" value="1"/>
</dbReference>
<dbReference type="Pfam" id="PF13409">
    <property type="entry name" value="GST_N_2"/>
    <property type="match status" value="1"/>
</dbReference>
<reference evidence="3 4" key="1">
    <citation type="journal article" date="2018" name="Nat. Biotechnol.">
        <title>A standardized bacterial taxonomy based on genome phylogeny substantially revises the tree of life.</title>
        <authorList>
            <person name="Parks D.H."/>
            <person name="Chuvochina M."/>
            <person name="Waite D.W."/>
            <person name="Rinke C."/>
            <person name="Skarshewski A."/>
            <person name="Chaumeil P.A."/>
            <person name="Hugenholtz P."/>
        </authorList>
    </citation>
    <scope>NUCLEOTIDE SEQUENCE [LARGE SCALE GENOMIC DNA]</scope>
    <source>
        <strain evidence="3">UBA9158</strain>
    </source>
</reference>
<dbReference type="SUPFAM" id="SSF47616">
    <property type="entry name" value="GST C-terminal domain-like"/>
    <property type="match status" value="1"/>
</dbReference>
<dbReference type="PROSITE" id="PS50404">
    <property type="entry name" value="GST_NTER"/>
    <property type="match status" value="1"/>
</dbReference>
<protein>
    <submittedName>
        <fullName evidence="3">Glutathione S-transferase</fullName>
    </submittedName>
</protein>